<keyword evidence="5" id="KW-0560">Oxidoreductase</keyword>
<feature type="transmembrane region" description="Helical" evidence="6">
    <location>
        <begin position="12"/>
        <end position="31"/>
    </location>
</feature>
<dbReference type="Pfam" id="PF00067">
    <property type="entry name" value="p450"/>
    <property type="match status" value="1"/>
</dbReference>
<dbReference type="EnsemblPlants" id="AUR62001206-RA">
    <property type="protein sequence ID" value="AUR62001206-RA:cds"/>
    <property type="gene ID" value="AUR62001206"/>
</dbReference>
<dbReference type="InterPro" id="IPR036396">
    <property type="entry name" value="Cyt_P450_sf"/>
</dbReference>
<dbReference type="CDD" id="cd11072">
    <property type="entry name" value="CYP71-like"/>
    <property type="match status" value="1"/>
</dbReference>
<keyword evidence="6" id="KW-0472">Membrane</keyword>
<protein>
    <recommendedName>
        <fullName evidence="9">Cytochrome P450 71A1</fullName>
    </recommendedName>
</protein>
<evidence type="ECO:0000256" key="1">
    <source>
        <dbReference type="ARBA" id="ARBA00010617"/>
    </source>
</evidence>
<keyword evidence="6" id="KW-0812">Transmembrane</keyword>
<dbReference type="GO" id="GO:0004497">
    <property type="term" value="F:monooxygenase activity"/>
    <property type="evidence" value="ECO:0007669"/>
    <property type="project" value="UniProtKB-KW"/>
</dbReference>
<dbReference type="PRINTS" id="PR00385">
    <property type="entry name" value="P450"/>
</dbReference>
<dbReference type="GeneID" id="110687835"/>
<keyword evidence="6" id="KW-1133">Transmembrane helix</keyword>
<evidence type="ECO:0000256" key="6">
    <source>
        <dbReference type="SAM" id="Phobius"/>
    </source>
</evidence>
<dbReference type="RefSeq" id="XP_021720168.1">
    <property type="nucleotide sequence ID" value="XM_021864476.1"/>
</dbReference>
<dbReference type="GO" id="GO:0020037">
    <property type="term" value="F:heme binding"/>
    <property type="evidence" value="ECO:0007669"/>
    <property type="project" value="InterPro"/>
</dbReference>
<dbReference type="Proteomes" id="UP000596660">
    <property type="component" value="Unplaced"/>
</dbReference>
<comment type="cofactor">
    <cofactor evidence="4">
        <name>heme</name>
        <dbReference type="ChEBI" id="CHEBI:30413"/>
    </cofactor>
</comment>
<organism evidence="7 8">
    <name type="scientific">Chenopodium quinoa</name>
    <name type="common">Quinoa</name>
    <dbReference type="NCBI Taxonomy" id="63459"/>
    <lineage>
        <taxon>Eukaryota</taxon>
        <taxon>Viridiplantae</taxon>
        <taxon>Streptophyta</taxon>
        <taxon>Embryophyta</taxon>
        <taxon>Tracheophyta</taxon>
        <taxon>Spermatophyta</taxon>
        <taxon>Magnoliopsida</taxon>
        <taxon>eudicotyledons</taxon>
        <taxon>Gunneridae</taxon>
        <taxon>Pentapetalae</taxon>
        <taxon>Caryophyllales</taxon>
        <taxon>Chenopodiaceae</taxon>
        <taxon>Chenopodioideae</taxon>
        <taxon>Atripliceae</taxon>
        <taxon>Chenopodium</taxon>
    </lineage>
</organism>
<dbReference type="SUPFAM" id="SSF48264">
    <property type="entry name" value="Cytochrome P450"/>
    <property type="match status" value="1"/>
</dbReference>
<evidence type="ECO:0000256" key="3">
    <source>
        <dbReference type="ARBA" id="ARBA00023004"/>
    </source>
</evidence>
<dbReference type="FunFam" id="1.10.630.10:FF:000011">
    <property type="entry name" value="Cytochrome P450 83B1"/>
    <property type="match status" value="1"/>
</dbReference>
<dbReference type="GO" id="GO:0016705">
    <property type="term" value="F:oxidoreductase activity, acting on paired donors, with incorporation or reduction of molecular oxygen"/>
    <property type="evidence" value="ECO:0007669"/>
    <property type="project" value="InterPro"/>
</dbReference>
<keyword evidence="8" id="KW-1185">Reference proteome</keyword>
<dbReference type="OrthoDB" id="1470350at2759"/>
<keyword evidence="3 4" id="KW-0408">Iron</keyword>
<dbReference type="InterPro" id="IPR002401">
    <property type="entry name" value="Cyt_P450_E_grp-I"/>
</dbReference>
<dbReference type="KEGG" id="cqi:110687835"/>
<dbReference type="OMA" id="RFGLITM"/>
<keyword evidence="2 4" id="KW-0479">Metal-binding</keyword>
<keyword evidence="5" id="KW-0503">Monooxygenase</keyword>
<dbReference type="Gramene" id="AUR62001206-RA">
    <property type="protein sequence ID" value="AUR62001206-RA:cds"/>
    <property type="gene ID" value="AUR62001206"/>
</dbReference>
<feature type="binding site" description="axial binding residue" evidence="4">
    <location>
        <position position="444"/>
    </location>
    <ligand>
        <name>heme</name>
        <dbReference type="ChEBI" id="CHEBI:30413"/>
    </ligand>
    <ligandPart>
        <name>Fe</name>
        <dbReference type="ChEBI" id="CHEBI:18248"/>
    </ligandPart>
</feature>
<sequence length="504" mass="57712">MSNILQFFKNTCFHPLSLTFILFLIFLYKWLNNNPLKSRNQPPSPTKLPILGNLHQLGKFPHRSLYSLSKRYGEVMLIHLGSTPSFVVSSASAACEILKTHDAIFSNRPKSRITSKIIYDGKDIVFSPYGEYWRQIRSICVLQMLSNKKVQSFRKVREEEVTLVIETIKRSEQSPVNLSEIFNAYTSGVLCRTAYGKKYAGEVGTNFKLLLKEFVEVMAVFSMGDFIPWLGWIDQLTGLNNRVDKVAKEFDEFLQHVVQEHLDRKIEKDESEKDFVDILLDVQRENTAALSMDNIKAIVLDMFAAGSDTSYTLLEWAMTELLRHPQVMKKLQDEARGVVREKTMVSEDDLEKMNYLKAVIKEVFRLHPPLPLLLFRYPSQDAKINGYDIAAGTQVIINAWAIQRDPNYWEEPEQFRPERFLNSSVDFKGQDFQLIPFGAGRRGCPGIPFASFQIELAIANLVYSFDWKSANGEEDETSEVPENPGITINRRDPLMAIATLYSCS</sequence>
<evidence type="ECO:0000313" key="8">
    <source>
        <dbReference type="Proteomes" id="UP000596660"/>
    </source>
</evidence>
<comment type="similarity">
    <text evidence="1 5">Belongs to the cytochrome P450 family.</text>
</comment>
<reference evidence="7" key="2">
    <citation type="submission" date="2021-03" db="UniProtKB">
        <authorList>
            <consortium name="EnsemblPlants"/>
        </authorList>
    </citation>
    <scope>IDENTIFICATION</scope>
</reference>
<proteinExistence type="inferred from homology"/>
<dbReference type="InterPro" id="IPR001128">
    <property type="entry name" value="Cyt_P450"/>
</dbReference>
<dbReference type="PRINTS" id="PR00463">
    <property type="entry name" value="EP450I"/>
</dbReference>
<evidence type="ECO:0000256" key="2">
    <source>
        <dbReference type="ARBA" id="ARBA00022723"/>
    </source>
</evidence>
<reference evidence="7" key="1">
    <citation type="journal article" date="2017" name="Nature">
        <title>The genome of Chenopodium quinoa.</title>
        <authorList>
            <person name="Jarvis D.E."/>
            <person name="Ho Y.S."/>
            <person name="Lightfoot D.J."/>
            <person name="Schmoeckel S.M."/>
            <person name="Li B."/>
            <person name="Borm T.J.A."/>
            <person name="Ohyanagi H."/>
            <person name="Mineta K."/>
            <person name="Michell C.T."/>
            <person name="Saber N."/>
            <person name="Kharbatia N.M."/>
            <person name="Rupper R.R."/>
            <person name="Sharp A.R."/>
            <person name="Dally N."/>
            <person name="Boughton B.A."/>
            <person name="Woo Y.H."/>
            <person name="Gao G."/>
            <person name="Schijlen E.G.W.M."/>
            <person name="Guo X."/>
            <person name="Momin A.A."/>
            <person name="Negrao S."/>
            <person name="Al-Babili S."/>
            <person name="Gehring C."/>
            <person name="Roessner U."/>
            <person name="Jung C."/>
            <person name="Murphy K."/>
            <person name="Arold S.T."/>
            <person name="Gojobori T."/>
            <person name="van der Linden C.G."/>
            <person name="van Loo E.N."/>
            <person name="Jellen E.N."/>
            <person name="Maughan P.J."/>
            <person name="Tester M."/>
        </authorList>
    </citation>
    <scope>NUCLEOTIDE SEQUENCE [LARGE SCALE GENOMIC DNA]</scope>
    <source>
        <strain evidence="7">cv. PI 614886</strain>
    </source>
</reference>
<dbReference type="AlphaFoldDB" id="A0A803KQA0"/>
<evidence type="ECO:0008006" key="9">
    <source>
        <dbReference type="Google" id="ProtNLM"/>
    </source>
</evidence>
<dbReference type="PROSITE" id="PS00086">
    <property type="entry name" value="CYTOCHROME_P450"/>
    <property type="match status" value="1"/>
</dbReference>
<dbReference type="PANTHER" id="PTHR47955">
    <property type="entry name" value="CYTOCHROME P450 FAMILY 71 PROTEIN"/>
    <property type="match status" value="1"/>
</dbReference>
<dbReference type="Gene3D" id="1.10.630.10">
    <property type="entry name" value="Cytochrome P450"/>
    <property type="match status" value="1"/>
</dbReference>
<name>A0A803KQA0_CHEQI</name>
<gene>
    <name evidence="7" type="primary">LOC110687835</name>
</gene>
<dbReference type="InterPro" id="IPR017972">
    <property type="entry name" value="Cyt_P450_CS"/>
</dbReference>
<evidence type="ECO:0000256" key="4">
    <source>
        <dbReference type="PIRSR" id="PIRSR602401-1"/>
    </source>
</evidence>
<evidence type="ECO:0000256" key="5">
    <source>
        <dbReference type="RuleBase" id="RU000461"/>
    </source>
</evidence>
<keyword evidence="4 5" id="KW-0349">Heme</keyword>
<dbReference type="GO" id="GO:0005506">
    <property type="term" value="F:iron ion binding"/>
    <property type="evidence" value="ECO:0007669"/>
    <property type="project" value="InterPro"/>
</dbReference>
<evidence type="ECO:0000313" key="7">
    <source>
        <dbReference type="EnsemblPlants" id="AUR62001206-RA:cds"/>
    </source>
</evidence>
<dbReference type="PANTHER" id="PTHR47955:SF15">
    <property type="entry name" value="CYTOCHROME P450 71A2-LIKE"/>
    <property type="match status" value="1"/>
</dbReference>
<dbReference type="SMR" id="A0A803KQA0"/>
<accession>A0A803KQA0</accession>